<dbReference type="AlphaFoldDB" id="A0A1E5BYR6"/>
<name>A0A1E5BYR6_9GAMM</name>
<keyword evidence="2" id="KW-1185">Reference proteome</keyword>
<dbReference type="InterPro" id="IPR040807">
    <property type="entry name" value="DUF5522"/>
</dbReference>
<organism evidence="1 2">
    <name type="scientific">Enterovibrio norvegicus FF-454</name>
    <dbReference type="NCBI Taxonomy" id="1185651"/>
    <lineage>
        <taxon>Bacteria</taxon>
        <taxon>Pseudomonadati</taxon>
        <taxon>Pseudomonadota</taxon>
        <taxon>Gammaproteobacteria</taxon>
        <taxon>Vibrionales</taxon>
        <taxon>Vibrionaceae</taxon>
        <taxon>Enterovibrio</taxon>
    </lineage>
</organism>
<accession>A0A1E5BYR6</accession>
<proteinExistence type="predicted"/>
<dbReference type="Pfam" id="PF17653">
    <property type="entry name" value="DUF5522"/>
    <property type="match status" value="1"/>
</dbReference>
<dbReference type="Proteomes" id="UP000095039">
    <property type="component" value="Unassembled WGS sequence"/>
</dbReference>
<comment type="caution">
    <text evidence="1">The sequence shown here is derived from an EMBL/GenBank/DDBJ whole genome shotgun (WGS) entry which is preliminary data.</text>
</comment>
<dbReference type="EMBL" id="AJWN02000094">
    <property type="protein sequence ID" value="OEE58385.1"/>
    <property type="molecule type" value="Genomic_DNA"/>
</dbReference>
<evidence type="ECO:0000313" key="2">
    <source>
        <dbReference type="Proteomes" id="UP000095039"/>
    </source>
</evidence>
<gene>
    <name evidence="1" type="ORF">A1OK_15435</name>
</gene>
<reference evidence="1 2" key="1">
    <citation type="journal article" date="2012" name="Science">
        <title>Ecological populations of bacteria act as socially cohesive units of antibiotic production and resistance.</title>
        <authorList>
            <person name="Cordero O.X."/>
            <person name="Wildschutte H."/>
            <person name="Kirkup B."/>
            <person name="Proehl S."/>
            <person name="Ngo L."/>
            <person name="Hussain F."/>
            <person name="Le Roux F."/>
            <person name="Mincer T."/>
            <person name="Polz M.F."/>
        </authorList>
    </citation>
    <scope>NUCLEOTIDE SEQUENCE [LARGE SCALE GENOMIC DNA]</scope>
    <source>
        <strain evidence="1 2">FF-454</strain>
    </source>
</reference>
<protein>
    <submittedName>
        <fullName evidence="1">Uncharacterized protein</fullName>
    </submittedName>
</protein>
<sequence length="110" mass="12373">MQYPNIVPVSDTADLSCLCAACLAKKINTQLGEVYQTYSTNELIRLAKPYANSPHLIEELDYTMENGFMVFSAWYHLKRGTCCGNGCRHCPFGKSSELPINQEDRYNNVG</sequence>
<evidence type="ECO:0000313" key="1">
    <source>
        <dbReference type="EMBL" id="OEE58385.1"/>
    </source>
</evidence>